<dbReference type="EMBL" id="SUVG01000003">
    <property type="protein sequence ID" value="MBE6421166.1"/>
    <property type="molecule type" value="Genomic_DNA"/>
</dbReference>
<dbReference type="InterPro" id="IPR050155">
    <property type="entry name" value="HAD-like_hydrolase_sf"/>
</dbReference>
<dbReference type="InterPro" id="IPR023198">
    <property type="entry name" value="PGP-like_dom2"/>
</dbReference>
<dbReference type="InterPro" id="IPR036412">
    <property type="entry name" value="HAD-like_sf"/>
</dbReference>
<dbReference type="NCBIfam" id="TIGR01549">
    <property type="entry name" value="HAD-SF-IA-v1"/>
    <property type="match status" value="1"/>
</dbReference>
<dbReference type="AlphaFoldDB" id="A0A928HFZ2"/>
<sequence length="214" mass="23937">MKLAIFDLDGTLLDTIADLEGGCNTALTAMGFEKLKEGECVTYVGNGVVKLLERSLPLSHRSTENVARARKIFFEYYDSHLWDYTRPYPGICEMLKTFQERGVLLAVASNKYQSATERLVKHFFPEIKFVSVLGQREGVPIKPDPTIVEEILNFAQVAKEDALYVGDSDVDMMTAQRAGVRSCGVTWGFKSREVLASYHPAFLADKTSDILEII</sequence>
<accession>A0A928HFZ2</accession>
<comment type="similarity">
    <text evidence="3">Belongs to the HAD-like hydrolase superfamily. CbbY/CbbZ/Gph/YieH family.</text>
</comment>
<evidence type="ECO:0000256" key="3">
    <source>
        <dbReference type="ARBA" id="ARBA00006171"/>
    </source>
</evidence>
<comment type="caution">
    <text evidence="5">The sequence shown here is derived from an EMBL/GenBank/DDBJ whole genome shotgun (WGS) entry which is preliminary data.</text>
</comment>
<dbReference type="InterPro" id="IPR023214">
    <property type="entry name" value="HAD_sf"/>
</dbReference>
<dbReference type="InterPro" id="IPR041492">
    <property type="entry name" value="HAD_2"/>
</dbReference>
<evidence type="ECO:0000256" key="4">
    <source>
        <dbReference type="ARBA" id="ARBA00013078"/>
    </source>
</evidence>
<proteinExistence type="inferred from homology"/>
<dbReference type="EC" id="3.1.3.18" evidence="4"/>
<protein>
    <recommendedName>
        <fullName evidence="4">phosphoglycolate phosphatase</fullName>
        <ecNumber evidence="4">3.1.3.18</ecNumber>
    </recommendedName>
</protein>
<dbReference type="FunFam" id="3.40.50.1000:FF:000022">
    <property type="entry name" value="Phosphoglycolate phosphatase"/>
    <property type="match status" value="1"/>
</dbReference>
<comment type="catalytic activity">
    <reaction evidence="1">
        <text>2-phosphoglycolate + H2O = glycolate + phosphate</text>
        <dbReference type="Rhea" id="RHEA:14369"/>
        <dbReference type="ChEBI" id="CHEBI:15377"/>
        <dbReference type="ChEBI" id="CHEBI:29805"/>
        <dbReference type="ChEBI" id="CHEBI:43474"/>
        <dbReference type="ChEBI" id="CHEBI:58033"/>
        <dbReference type="EC" id="3.1.3.18"/>
    </reaction>
</comment>
<dbReference type="GO" id="GO:0006281">
    <property type="term" value="P:DNA repair"/>
    <property type="evidence" value="ECO:0007669"/>
    <property type="project" value="TreeGrafter"/>
</dbReference>
<dbReference type="Gene3D" id="1.10.150.240">
    <property type="entry name" value="Putative phosphatase, domain 2"/>
    <property type="match status" value="1"/>
</dbReference>
<dbReference type="Pfam" id="PF13419">
    <property type="entry name" value="HAD_2"/>
    <property type="match status" value="1"/>
</dbReference>
<evidence type="ECO:0000256" key="1">
    <source>
        <dbReference type="ARBA" id="ARBA00000830"/>
    </source>
</evidence>
<name>A0A928HFZ2_9BACT</name>
<dbReference type="PRINTS" id="PR00413">
    <property type="entry name" value="HADHALOGNASE"/>
</dbReference>
<keyword evidence="5" id="KW-0378">Hydrolase</keyword>
<dbReference type="Gene3D" id="3.40.50.1000">
    <property type="entry name" value="HAD superfamily/HAD-like"/>
    <property type="match status" value="1"/>
</dbReference>
<dbReference type="InterPro" id="IPR006439">
    <property type="entry name" value="HAD-SF_hydro_IA"/>
</dbReference>
<dbReference type="GO" id="GO:0005829">
    <property type="term" value="C:cytosol"/>
    <property type="evidence" value="ECO:0007669"/>
    <property type="project" value="TreeGrafter"/>
</dbReference>
<reference evidence="5" key="1">
    <citation type="submission" date="2019-04" db="EMBL/GenBank/DDBJ databases">
        <title>Evolution of Biomass-Degrading Anaerobic Consortia Revealed by Metagenomics.</title>
        <authorList>
            <person name="Peng X."/>
        </authorList>
    </citation>
    <scope>NUCLEOTIDE SEQUENCE</scope>
    <source>
        <strain evidence="5">SIG66</strain>
    </source>
</reference>
<comment type="pathway">
    <text evidence="2">Organic acid metabolism; glycolate biosynthesis; glycolate from 2-phosphoglycolate: step 1/1.</text>
</comment>
<dbReference type="GO" id="GO:0008967">
    <property type="term" value="F:phosphoglycolate phosphatase activity"/>
    <property type="evidence" value="ECO:0007669"/>
    <property type="project" value="UniProtKB-EC"/>
</dbReference>
<evidence type="ECO:0000313" key="6">
    <source>
        <dbReference type="Proteomes" id="UP000725649"/>
    </source>
</evidence>
<dbReference type="PANTHER" id="PTHR43434">
    <property type="entry name" value="PHOSPHOGLYCOLATE PHOSPHATASE"/>
    <property type="match status" value="1"/>
</dbReference>
<dbReference type="SFLD" id="SFLDG01129">
    <property type="entry name" value="C1.5:_HAD__Beta-PGM__Phosphata"/>
    <property type="match status" value="1"/>
</dbReference>
<organism evidence="5 6">
    <name type="scientific">Candidatus Avelusimicrobium gallicola</name>
    <dbReference type="NCBI Taxonomy" id="2562704"/>
    <lineage>
        <taxon>Bacteria</taxon>
        <taxon>Pseudomonadati</taxon>
        <taxon>Elusimicrobiota</taxon>
        <taxon>Elusimicrobia</taxon>
        <taxon>Elusimicrobiales</taxon>
        <taxon>Elusimicrobiaceae</taxon>
        <taxon>Candidatus Avelusimicrobium</taxon>
    </lineage>
</organism>
<dbReference type="PANTHER" id="PTHR43434:SF1">
    <property type="entry name" value="PHOSPHOGLYCOLATE PHOSPHATASE"/>
    <property type="match status" value="1"/>
</dbReference>
<dbReference type="SFLD" id="SFLDS00003">
    <property type="entry name" value="Haloacid_Dehalogenase"/>
    <property type="match status" value="1"/>
</dbReference>
<evidence type="ECO:0000313" key="5">
    <source>
        <dbReference type="EMBL" id="MBE6421166.1"/>
    </source>
</evidence>
<gene>
    <name evidence="5" type="ORF">E7027_03405</name>
</gene>
<dbReference type="Proteomes" id="UP000725649">
    <property type="component" value="Unassembled WGS sequence"/>
</dbReference>
<dbReference type="SUPFAM" id="SSF56784">
    <property type="entry name" value="HAD-like"/>
    <property type="match status" value="1"/>
</dbReference>
<evidence type="ECO:0000256" key="2">
    <source>
        <dbReference type="ARBA" id="ARBA00004818"/>
    </source>
</evidence>